<dbReference type="HOGENOM" id="CLU_1808631_0_0_1"/>
<proteinExistence type="predicted"/>
<protein>
    <recommendedName>
        <fullName evidence="3">Reverse transcriptase domain-containing protein</fullName>
    </recommendedName>
</protein>
<dbReference type="Proteomes" id="UP000014500">
    <property type="component" value="Unassembled WGS sequence"/>
</dbReference>
<dbReference type="PANTHER" id="PTHR19446">
    <property type="entry name" value="REVERSE TRANSCRIPTASES"/>
    <property type="match status" value="1"/>
</dbReference>
<evidence type="ECO:0000313" key="1">
    <source>
        <dbReference type="EnsemblMetazoa" id="SMAR013422-PA"/>
    </source>
</evidence>
<evidence type="ECO:0008006" key="3">
    <source>
        <dbReference type="Google" id="ProtNLM"/>
    </source>
</evidence>
<reference evidence="1" key="2">
    <citation type="submission" date="2015-02" db="UniProtKB">
        <authorList>
            <consortium name="EnsemblMetazoa"/>
        </authorList>
    </citation>
    <scope>IDENTIFICATION</scope>
</reference>
<sequence length="143" mass="16297">MFLMPINDVEELIGKQSELLDRDFEIGELGRTIKSLKQEKSPGPDEMINEFFKSASAEARTIIPIYKAGDDSVASNYRGITLLNVLYKITTSLMAARIQEWVERENILTKNQAGFRKAAQELRKESFMPCLFGMFGSLLDNRR</sequence>
<dbReference type="PhylomeDB" id="T1JHU1"/>
<dbReference type="EMBL" id="AFFK01020291">
    <property type="status" value="NOT_ANNOTATED_CDS"/>
    <property type="molecule type" value="Genomic_DNA"/>
</dbReference>
<accession>T1JHU1</accession>
<reference evidence="2" key="1">
    <citation type="submission" date="2011-05" db="EMBL/GenBank/DDBJ databases">
        <authorList>
            <person name="Richards S.R."/>
            <person name="Qu J."/>
            <person name="Jiang H."/>
            <person name="Jhangiani S.N."/>
            <person name="Agravi P."/>
            <person name="Goodspeed R."/>
            <person name="Gross S."/>
            <person name="Mandapat C."/>
            <person name="Jackson L."/>
            <person name="Mathew T."/>
            <person name="Pu L."/>
            <person name="Thornton R."/>
            <person name="Saada N."/>
            <person name="Wilczek-Boney K.B."/>
            <person name="Lee S."/>
            <person name="Kovar C."/>
            <person name="Wu Y."/>
            <person name="Scherer S.E."/>
            <person name="Worley K.C."/>
            <person name="Muzny D.M."/>
            <person name="Gibbs R."/>
        </authorList>
    </citation>
    <scope>NUCLEOTIDE SEQUENCE</scope>
    <source>
        <strain evidence="2">Brora</strain>
    </source>
</reference>
<organism evidence="1 2">
    <name type="scientific">Strigamia maritima</name>
    <name type="common">European centipede</name>
    <name type="synonym">Geophilus maritimus</name>
    <dbReference type="NCBI Taxonomy" id="126957"/>
    <lineage>
        <taxon>Eukaryota</taxon>
        <taxon>Metazoa</taxon>
        <taxon>Ecdysozoa</taxon>
        <taxon>Arthropoda</taxon>
        <taxon>Myriapoda</taxon>
        <taxon>Chilopoda</taxon>
        <taxon>Pleurostigmophora</taxon>
        <taxon>Geophilomorpha</taxon>
        <taxon>Linotaeniidae</taxon>
        <taxon>Strigamia</taxon>
    </lineage>
</organism>
<evidence type="ECO:0000313" key="2">
    <source>
        <dbReference type="Proteomes" id="UP000014500"/>
    </source>
</evidence>
<dbReference type="EnsemblMetazoa" id="SMAR013422-RA">
    <property type="protein sequence ID" value="SMAR013422-PA"/>
    <property type="gene ID" value="SMAR013422"/>
</dbReference>
<name>T1JHU1_STRMM</name>
<dbReference type="AlphaFoldDB" id="T1JHU1"/>
<keyword evidence="2" id="KW-1185">Reference proteome</keyword>